<dbReference type="EMBL" id="CP014782">
    <property type="protein sequence ID" value="AQS37693.1"/>
    <property type="molecule type" value="Genomic_DNA"/>
</dbReference>
<reference evidence="3 4" key="1">
    <citation type="submission" date="2016-03" db="EMBL/GenBank/DDBJ databases">
        <title>Complete genome sequence of Shewanella psychrophila WP2, a deep sea bacterium isolated from west Pacific sediment.</title>
        <authorList>
            <person name="Xu G."/>
            <person name="Jian H."/>
        </authorList>
    </citation>
    <scope>NUCLEOTIDE SEQUENCE [LARGE SCALE GENOMIC DNA]</scope>
    <source>
        <strain evidence="3 4">WP2</strain>
    </source>
</reference>
<evidence type="ECO:0000313" key="4">
    <source>
        <dbReference type="Proteomes" id="UP000189545"/>
    </source>
</evidence>
<protein>
    <submittedName>
        <fullName evidence="3">Type II secretion system protein B</fullName>
    </submittedName>
</protein>
<accession>A0A1S6HQ85</accession>
<proteinExistence type="predicted"/>
<dbReference type="InterPro" id="IPR032389">
    <property type="entry name" value="GspB_C"/>
</dbReference>
<dbReference type="STRING" id="225848.Sps_02539"/>
<feature type="domain" description="Type II secretion system protein GspB C-terminal" evidence="2">
    <location>
        <begin position="283"/>
        <end position="342"/>
    </location>
</feature>
<dbReference type="Pfam" id="PF16537">
    <property type="entry name" value="T2SSB"/>
    <property type="match status" value="1"/>
</dbReference>
<dbReference type="AlphaFoldDB" id="A0A1S6HQ85"/>
<dbReference type="GO" id="GO:0015627">
    <property type="term" value="C:type II protein secretion system complex"/>
    <property type="evidence" value="ECO:0007669"/>
    <property type="project" value="InterPro"/>
</dbReference>
<organism evidence="3 4">
    <name type="scientific">Shewanella psychrophila</name>
    <dbReference type="NCBI Taxonomy" id="225848"/>
    <lineage>
        <taxon>Bacteria</taxon>
        <taxon>Pseudomonadati</taxon>
        <taxon>Pseudomonadota</taxon>
        <taxon>Gammaproteobacteria</taxon>
        <taxon>Alteromonadales</taxon>
        <taxon>Shewanellaceae</taxon>
        <taxon>Shewanella</taxon>
    </lineage>
</organism>
<dbReference type="Proteomes" id="UP000189545">
    <property type="component" value="Chromosome"/>
</dbReference>
<keyword evidence="4" id="KW-1185">Reference proteome</keyword>
<name>A0A1S6HQ85_9GAMM</name>
<keyword evidence="1" id="KW-0812">Transmembrane</keyword>
<sequence length="343" mass="37176">MSILLDAVTRAKNQELDTCIDPVLTPRAQYDNFSGNSQRNLTILFGVLILLLLVIIAWLGRGYLMNDSRQLSELKLTPVPQQELQVTPATSSQDISLKSEQSVRLAGKVALPVATERPIAERYVDNRVKSQHTESNGYVDNRISSSQYIEPSGYLETTIHSTEASTTALKNSSANASSNSSASEPIILGAHPNQKGQDMLAALKLEVNQAASEVGLETTSATPKNYQDENNLLAAFEAALNAVEVEKSLASPMTALELDPIPATKSDTLPKYGQLPAGLQLQVPEFNINAHVYSTDPDNRWLNVDGAELQEGDSIGGKLDIVEIRPRDVVLAIQGTKFKVPAI</sequence>
<gene>
    <name evidence="3" type="ORF">Sps_02539</name>
</gene>
<evidence type="ECO:0000313" key="3">
    <source>
        <dbReference type="EMBL" id="AQS37693.1"/>
    </source>
</evidence>
<evidence type="ECO:0000256" key="1">
    <source>
        <dbReference type="SAM" id="Phobius"/>
    </source>
</evidence>
<dbReference type="KEGG" id="spsw:Sps_02539"/>
<feature type="transmembrane region" description="Helical" evidence="1">
    <location>
        <begin position="41"/>
        <end position="60"/>
    </location>
</feature>
<keyword evidence="1" id="KW-1133">Transmembrane helix</keyword>
<dbReference type="OrthoDB" id="5432325at2"/>
<dbReference type="RefSeq" id="WP_077752828.1">
    <property type="nucleotide sequence ID" value="NZ_CP014782.1"/>
</dbReference>
<evidence type="ECO:0000259" key="2">
    <source>
        <dbReference type="Pfam" id="PF16537"/>
    </source>
</evidence>
<keyword evidence="1" id="KW-0472">Membrane</keyword>